<proteinExistence type="predicted"/>
<evidence type="ECO:0000313" key="1">
    <source>
        <dbReference type="EMBL" id="QIS17841.1"/>
    </source>
</evidence>
<dbReference type="Proteomes" id="UP000500953">
    <property type="component" value="Chromosome"/>
</dbReference>
<dbReference type="RefSeq" id="WP_167485195.1">
    <property type="nucleotide sequence ID" value="NZ_CP046173.1"/>
</dbReference>
<organism evidence="1 2">
    <name type="scientific">Nocardia terpenica</name>
    <dbReference type="NCBI Taxonomy" id="455432"/>
    <lineage>
        <taxon>Bacteria</taxon>
        <taxon>Bacillati</taxon>
        <taxon>Actinomycetota</taxon>
        <taxon>Actinomycetes</taxon>
        <taxon>Mycobacteriales</taxon>
        <taxon>Nocardiaceae</taxon>
        <taxon>Nocardia</taxon>
    </lineage>
</organism>
<dbReference type="AlphaFoldDB" id="A0A6G9YXL1"/>
<gene>
    <name evidence="1" type="ORF">F6W96_05450</name>
</gene>
<name>A0A6G9YXL1_9NOCA</name>
<evidence type="ECO:0000313" key="2">
    <source>
        <dbReference type="Proteomes" id="UP000500953"/>
    </source>
</evidence>
<sequence>MEQIAGDHTSAVRRLRYRIEEIDDEARENNSRLGVIRPDPDGPFAV</sequence>
<accession>A0A6G9YXL1</accession>
<dbReference type="EMBL" id="CP046173">
    <property type="protein sequence ID" value="QIS17841.1"/>
    <property type="molecule type" value="Genomic_DNA"/>
</dbReference>
<reference evidence="1 2" key="1">
    <citation type="journal article" date="2019" name="ACS Chem. Biol.">
        <title>Identification and Mobilization of a Cryptic Antibiotic Biosynthesis Gene Locus from a Human-Pathogenic Nocardia Isolate.</title>
        <authorList>
            <person name="Herisse M."/>
            <person name="Ishida K."/>
            <person name="Porter J.L."/>
            <person name="Howden B."/>
            <person name="Hertweck C."/>
            <person name="Stinear T.P."/>
            <person name="Pidot S.J."/>
        </authorList>
    </citation>
    <scope>NUCLEOTIDE SEQUENCE [LARGE SCALE GENOMIC DNA]</scope>
    <source>
        <strain evidence="1 2">AUSMDU00012715</strain>
    </source>
</reference>
<protein>
    <submittedName>
        <fullName evidence="1">Uncharacterized protein</fullName>
    </submittedName>
</protein>